<gene>
    <name evidence="1" type="ORF">SDJN03_09102</name>
</gene>
<name>A0AAV6NKN1_9ROSI</name>
<keyword evidence="2" id="KW-1185">Reference proteome</keyword>
<protein>
    <submittedName>
        <fullName evidence="1">Uncharacterized protein</fullName>
    </submittedName>
</protein>
<dbReference type="AlphaFoldDB" id="A0AAV6NKN1"/>
<comment type="caution">
    <text evidence="1">The sequence shown here is derived from an EMBL/GenBank/DDBJ whole genome shotgun (WGS) entry which is preliminary data.</text>
</comment>
<dbReference type="EMBL" id="JAGKQH010000005">
    <property type="protein sequence ID" value="KAG6599324.1"/>
    <property type="molecule type" value="Genomic_DNA"/>
</dbReference>
<reference evidence="1 2" key="1">
    <citation type="journal article" date="2021" name="Hortic Res">
        <title>The domestication of Cucurbita argyrosperma as revealed by the genome of its wild relative.</title>
        <authorList>
            <person name="Barrera-Redondo J."/>
            <person name="Sanchez-de la Vega G."/>
            <person name="Aguirre-Liguori J.A."/>
            <person name="Castellanos-Morales G."/>
            <person name="Gutierrez-Guerrero Y.T."/>
            <person name="Aguirre-Dugua X."/>
            <person name="Aguirre-Planter E."/>
            <person name="Tenaillon M.I."/>
            <person name="Lira-Saade R."/>
            <person name="Eguiarte L.E."/>
        </authorList>
    </citation>
    <scope>NUCLEOTIDE SEQUENCE [LARGE SCALE GENOMIC DNA]</scope>
    <source>
        <strain evidence="1">JBR-2021</strain>
    </source>
</reference>
<sequence length="112" mass="13095">MFHKGTYYWWSSSEEDEEFIQSFNMSNEVFHEIPLPESFNMDKAGEIPLQESLNMDEEEGPEKMWIMGILNGSIVVLDYMWGGIDDKSFRGFHGQNCLQLVLFMELKSHCCL</sequence>
<feature type="non-terminal residue" evidence="1">
    <location>
        <position position="1"/>
    </location>
</feature>
<accession>A0AAV6NKN1</accession>
<organism evidence="1 2">
    <name type="scientific">Cucurbita argyrosperma subsp. sororia</name>
    <dbReference type="NCBI Taxonomy" id="37648"/>
    <lineage>
        <taxon>Eukaryota</taxon>
        <taxon>Viridiplantae</taxon>
        <taxon>Streptophyta</taxon>
        <taxon>Embryophyta</taxon>
        <taxon>Tracheophyta</taxon>
        <taxon>Spermatophyta</taxon>
        <taxon>Magnoliopsida</taxon>
        <taxon>eudicotyledons</taxon>
        <taxon>Gunneridae</taxon>
        <taxon>Pentapetalae</taxon>
        <taxon>rosids</taxon>
        <taxon>fabids</taxon>
        <taxon>Cucurbitales</taxon>
        <taxon>Cucurbitaceae</taxon>
        <taxon>Cucurbiteae</taxon>
        <taxon>Cucurbita</taxon>
    </lineage>
</organism>
<evidence type="ECO:0000313" key="1">
    <source>
        <dbReference type="EMBL" id="KAG6599324.1"/>
    </source>
</evidence>
<evidence type="ECO:0000313" key="2">
    <source>
        <dbReference type="Proteomes" id="UP000685013"/>
    </source>
</evidence>
<dbReference type="Proteomes" id="UP000685013">
    <property type="component" value="Chromosome 5"/>
</dbReference>
<proteinExistence type="predicted"/>